<proteinExistence type="predicted"/>
<feature type="chain" id="PRO_5017430040" evidence="1">
    <location>
        <begin position="18"/>
        <end position="120"/>
    </location>
</feature>
<dbReference type="EMBL" id="KZ824341">
    <property type="protein sequence ID" value="RAL07056.1"/>
    <property type="molecule type" value="Genomic_DNA"/>
</dbReference>
<protein>
    <submittedName>
        <fullName evidence="2">Uncharacterized protein</fullName>
    </submittedName>
</protein>
<dbReference type="VEuPathDB" id="FungiDB:BO97DRAFT_267840"/>
<evidence type="ECO:0000313" key="3">
    <source>
        <dbReference type="Proteomes" id="UP000248961"/>
    </source>
</evidence>
<evidence type="ECO:0000256" key="1">
    <source>
        <dbReference type="SAM" id="SignalP"/>
    </source>
</evidence>
<name>A0A395HHE5_ASPHC</name>
<evidence type="ECO:0000313" key="2">
    <source>
        <dbReference type="EMBL" id="RAL07056.1"/>
    </source>
</evidence>
<sequence length="120" mass="13172">MPWTLGTFDSLLSGLVAVGIVQTGTLNRRAPSPGRSCRDGLLTSRESAIECAPMLILAEILCFQSLEVCARIYSLVYRRNSAHYAPAFLGMRLLSFSEACIGYFAGYGFRDFKIYSQGTS</sequence>
<reference evidence="2 3" key="1">
    <citation type="submission" date="2018-02" db="EMBL/GenBank/DDBJ databases">
        <title>The genomes of Aspergillus section Nigri reveals drivers in fungal speciation.</title>
        <authorList>
            <consortium name="DOE Joint Genome Institute"/>
            <person name="Vesth T.C."/>
            <person name="Nybo J."/>
            <person name="Theobald S."/>
            <person name="Brandl J."/>
            <person name="Frisvad J.C."/>
            <person name="Nielsen K.F."/>
            <person name="Lyhne E.K."/>
            <person name="Kogle M.E."/>
            <person name="Kuo A."/>
            <person name="Riley R."/>
            <person name="Clum A."/>
            <person name="Nolan M."/>
            <person name="Lipzen A."/>
            <person name="Salamov A."/>
            <person name="Henrissat B."/>
            <person name="Wiebenga A."/>
            <person name="De vries R.P."/>
            <person name="Grigoriev I.V."/>
            <person name="Mortensen U.H."/>
            <person name="Andersen M.R."/>
            <person name="Baker S.E."/>
        </authorList>
    </citation>
    <scope>NUCLEOTIDE SEQUENCE [LARGE SCALE GENOMIC DNA]</scope>
    <source>
        <strain evidence="2 3">CBS 101889</strain>
    </source>
</reference>
<dbReference type="AlphaFoldDB" id="A0A395HHE5"/>
<dbReference type="GeneID" id="37195246"/>
<dbReference type="Proteomes" id="UP000248961">
    <property type="component" value="Unassembled WGS sequence"/>
</dbReference>
<keyword evidence="3" id="KW-1185">Reference proteome</keyword>
<feature type="signal peptide" evidence="1">
    <location>
        <begin position="1"/>
        <end position="17"/>
    </location>
</feature>
<accession>A0A395HHE5</accession>
<gene>
    <name evidence="2" type="ORF">BO97DRAFT_267840</name>
</gene>
<organism evidence="2 3">
    <name type="scientific">Aspergillus homomorphus (strain CBS 101889)</name>
    <dbReference type="NCBI Taxonomy" id="1450537"/>
    <lineage>
        <taxon>Eukaryota</taxon>
        <taxon>Fungi</taxon>
        <taxon>Dikarya</taxon>
        <taxon>Ascomycota</taxon>
        <taxon>Pezizomycotina</taxon>
        <taxon>Eurotiomycetes</taxon>
        <taxon>Eurotiomycetidae</taxon>
        <taxon>Eurotiales</taxon>
        <taxon>Aspergillaceae</taxon>
        <taxon>Aspergillus</taxon>
        <taxon>Aspergillus subgen. Circumdati</taxon>
    </lineage>
</organism>
<dbReference type="RefSeq" id="XP_025546210.1">
    <property type="nucleotide sequence ID" value="XM_025690957.1"/>
</dbReference>
<keyword evidence="1" id="KW-0732">Signal</keyword>